<dbReference type="EMBL" id="UPPP01000091">
    <property type="protein sequence ID" value="VBB08448.1"/>
    <property type="molecule type" value="Genomic_DNA"/>
</dbReference>
<gene>
    <name evidence="1" type="ORF">LUCI_3720</name>
    <name evidence="2" type="ORF">LUCI_3754</name>
</gene>
<organism evidence="2 3">
    <name type="scientific">Lucifera butyrica</name>
    <dbReference type="NCBI Taxonomy" id="1351585"/>
    <lineage>
        <taxon>Bacteria</taxon>
        <taxon>Bacillati</taxon>
        <taxon>Bacillota</taxon>
        <taxon>Negativicutes</taxon>
        <taxon>Veillonellales</taxon>
        <taxon>Veillonellaceae</taxon>
        <taxon>Lucifera</taxon>
    </lineage>
</organism>
<dbReference type="AlphaFoldDB" id="A0A498REF1"/>
<reference evidence="2 3" key="1">
    <citation type="submission" date="2018-06" db="EMBL/GenBank/DDBJ databases">
        <authorList>
            <person name="Strepis N."/>
        </authorList>
    </citation>
    <scope>NUCLEOTIDE SEQUENCE [LARGE SCALE GENOMIC DNA]</scope>
    <source>
        <strain evidence="2">LUCI</strain>
    </source>
</reference>
<dbReference type="EMBL" id="UPPP01000091">
    <property type="protein sequence ID" value="VBB08482.1"/>
    <property type="molecule type" value="Genomic_DNA"/>
</dbReference>
<protein>
    <submittedName>
        <fullName evidence="2">Uncharacterized protein</fullName>
    </submittedName>
</protein>
<evidence type="ECO:0000313" key="2">
    <source>
        <dbReference type="EMBL" id="VBB08482.1"/>
    </source>
</evidence>
<evidence type="ECO:0000313" key="3">
    <source>
        <dbReference type="Proteomes" id="UP000277811"/>
    </source>
</evidence>
<accession>A0A498REF1</accession>
<proteinExistence type="predicted"/>
<name>A0A498REF1_9FIRM</name>
<evidence type="ECO:0000313" key="1">
    <source>
        <dbReference type="EMBL" id="VBB08448.1"/>
    </source>
</evidence>
<sequence>MNLYREALKKTQKVCDLMDNIMSELEKYLERARIARDDDGRLAAIMTDMEHKYSIPALSSLIPEWKRNDPNAERILKVYRYISGLRNF</sequence>
<dbReference type="Proteomes" id="UP000277811">
    <property type="component" value="Unassembled WGS sequence"/>
</dbReference>
<keyword evidence="3" id="KW-1185">Reference proteome</keyword>